<keyword evidence="6" id="KW-1003">Cell membrane</keyword>
<accession>A0A9W6IYZ3</accession>
<organism evidence="7 8">
    <name type="scientific">Hansschlegelia plantiphila</name>
    <dbReference type="NCBI Taxonomy" id="374655"/>
    <lineage>
        <taxon>Bacteria</taxon>
        <taxon>Pseudomonadati</taxon>
        <taxon>Pseudomonadota</taxon>
        <taxon>Alphaproteobacteria</taxon>
        <taxon>Hyphomicrobiales</taxon>
        <taxon>Methylopilaceae</taxon>
        <taxon>Hansschlegelia</taxon>
    </lineage>
</organism>
<feature type="transmembrane region" description="Helical" evidence="6">
    <location>
        <begin position="221"/>
        <end position="239"/>
    </location>
</feature>
<dbReference type="PANTHER" id="PTHR23427:SF2">
    <property type="entry name" value="SURFEIT LOCUS PROTEIN 1"/>
    <property type="match status" value="1"/>
</dbReference>
<protein>
    <recommendedName>
        <fullName evidence="6">SURF1-like protein</fullName>
    </recommendedName>
</protein>
<evidence type="ECO:0000256" key="1">
    <source>
        <dbReference type="ARBA" id="ARBA00004370"/>
    </source>
</evidence>
<dbReference type="PROSITE" id="PS50895">
    <property type="entry name" value="SURF1"/>
    <property type="match status" value="1"/>
</dbReference>
<evidence type="ECO:0000313" key="8">
    <source>
        <dbReference type="Proteomes" id="UP001143372"/>
    </source>
</evidence>
<evidence type="ECO:0000313" key="7">
    <source>
        <dbReference type="EMBL" id="GLK67741.1"/>
    </source>
</evidence>
<comment type="similarity">
    <text evidence="2 6">Belongs to the SURF1 family.</text>
</comment>
<comment type="caution">
    <text evidence="7">The sequence shown here is derived from an EMBL/GenBank/DDBJ whole genome shotgun (WGS) entry which is preliminary data.</text>
</comment>
<reference evidence="7" key="1">
    <citation type="journal article" date="2014" name="Int. J. Syst. Evol. Microbiol.">
        <title>Complete genome sequence of Corynebacterium casei LMG S-19264T (=DSM 44701T), isolated from a smear-ripened cheese.</title>
        <authorList>
            <consortium name="US DOE Joint Genome Institute (JGI-PGF)"/>
            <person name="Walter F."/>
            <person name="Albersmeier A."/>
            <person name="Kalinowski J."/>
            <person name="Ruckert C."/>
        </authorList>
    </citation>
    <scope>NUCLEOTIDE SEQUENCE</scope>
    <source>
        <strain evidence="7">VKM B-2347</strain>
    </source>
</reference>
<proteinExistence type="inferred from homology"/>
<dbReference type="Proteomes" id="UP001143372">
    <property type="component" value="Unassembled WGS sequence"/>
</dbReference>
<dbReference type="GO" id="GO:0005886">
    <property type="term" value="C:plasma membrane"/>
    <property type="evidence" value="ECO:0007669"/>
    <property type="project" value="UniProtKB-SubCell"/>
</dbReference>
<keyword evidence="3 6" id="KW-0812">Transmembrane</keyword>
<comment type="subcellular location">
    <subcellularLocation>
        <location evidence="6">Cell membrane</location>
        <topology evidence="6">Multi-pass membrane protein</topology>
    </subcellularLocation>
    <subcellularLocation>
        <location evidence="1">Membrane</location>
    </subcellularLocation>
</comment>
<evidence type="ECO:0000256" key="4">
    <source>
        <dbReference type="ARBA" id="ARBA00022989"/>
    </source>
</evidence>
<dbReference type="RefSeq" id="WP_271167994.1">
    <property type="nucleotide sequence ID" value="NZ_BSFI01000007.1"/>
</dbReference>
<reference evidence="7" key="2">
    <citation type="submission" date="2023-01" db="EMBL/GenBank/DDBJ databases">
        <authorList>
            <person name="Sun Q."/>
            <person name="Evtushenko L."/>
        </authorList>
    </citation>
    <scope>NUCLEOTIDE SEQUENCE</scope>
    <source>
        <strain evidence="7">VKM B-2347</strain>
    </source>
</reference>
<dbReference type="InterPro" id="IPR002994">
    <property type="entry name" value="Surf1/Shy1"/>
</dbReference>
<dbReference type="CDD" id="cd06662">
    <property type="entry name" value="SURF1"/>
    <property type="match status" value="1"/>
</dbReference>
<dbReference type="AlphaFoldDB" id="A0A9W6IYZ3"/>
<sequence length="248" mass="26407">MAFAKARLLRAGLASAIGVAILVGLGTWQLERLAWKNGLIALVSERMSEPPAPLPPKAEWTKLDIEGWSYRRVSATGVFDGARESRVYTVLSDQKGRFGGPGYWIMTPLALRDGGVVIVNRGFVPEGLGRPEAEGRGDPKGEVTVVGLLRGPEGRNAFTPNDSADERLFFARDPAPIAAGLGISDAAPFTIDADATPNPGGLPQGGETRIAFPNRHLEYALTWYGLAGALVAVFIAFALKARKDEPAS</sequence>
<evidence type="ECO:0000256" key="3">
    <source>
        <dbReference type="ARBA" id="ARBA00022692"/>
    </source>
</evidence>
<keyword evidence="4 6" id="KW-1133">Transmembrane helix</keyword>
<name>A0A9W6IYZ3_9HYPH</name>
<dbReference type="PANTHER" id="PTHR23427">
    <property type="entry name" value="SURFEIT LOCUS PROTEIN"/>
    <property type="match status" value="1"/>
</dbReference>
<dbReference type="EMBL" id="BSFI01000007">
    <property type="protein sequence ID" value="GLK67741.1"/>
    <property type="molecule type" value="Genomic_DNA"/>
</dbReference>
<evidence type="ECO:0000256" key="5">
    <source>
        <dbReference type="ARBA" id="ARBA00023136"/>
    </source>
</evidence>
<gene>
    <name evidence="7" type="ORF">GCM10008179_13790</name>
</gene>
<feature type="transmembrane region" description="Helical" evidence="6">
    <location>
        <begin position="12"/>
        <end position="30"/>
    </location>
</feature>
<keyword evidence="8" id="KW-1185">Reference proteome</keyword>
<evidence type="ECO:0000256" key="2">
    <source>
        <dbReference type="ARBA" id="ARBA00007165"/>
    </source>
</evidence>
<dbReference type="InterPro" id="IPR045214">
    <property type="entry name" value="Surf1/Surf4"/>
</dbReference>
<dbReference type="Pfam" id="PF02104">
    <property type="entry name" value="SURF1"/>
    <property type="match status" value="1"/>
</dbReference>
<keyword evidence="5 6" id="KW-0472">Membrane</keyword>
<evidence type="ECO:0000256" key="6">
    <source>
        <dbReference type="RuleBase" id="RU363076"/>
    </source>
</evidence>